<protein>
    <submittedName>
        <fullName evidence="2">Uncharacterized protein</fullName>
    </submittedName>
</protein>
<name>A0A5S6Q2K8_TRIMR</name>
<proteinExistence type="predicted"/>
<evidence type="ECO:0000313" key="2">
    <source>
        <dbReference type="WBParaSite" id="TMUE_0000001192.1"/>
    </source>
</evidence>
<sequence>MNNHASKDSITGFVHQERHLCQVLYQQDDPETHASQTCTSSNYSPYMGQLLINTPTALPNCSIVKFDYTHNSLQLHVALLRFTIIEPATPVPLTTLPSSR</sequence>
<dbReference type="AlphaFoldDB" id="A0A5S6Q2K8"/>
<evidence type="ECO:0000313" key="1">
    <source>
        <dbReference type="Proteomes" id="UP000046395"/>
    </source>
</evidence>
<reference evidence="2" key="1">
    <citation type="submission" date="2019-12" db="UniProtKB">
        <authorList>
            <consortium name="WormBaseParasite"/>
        </authorList>
    </citation>
    <scope>IDENTIFICATION</scope>
</reference>
<organism evidence="1 2">
    <name type="scientific">Trichuris muris</name>
    <name type="common">Mouse whipworm</name>
    <dbReference type="NCBI Taxonomy" id="70415"/>
    <lineage>
        <taxon>Eukaryota</taxon>
        <taxon>Metazoa</taxon>
        <taxon>Ecdysozoa</taxon>
        <taxon>Nematoda</taxon>
        <taxon>Enoplea</taxon>
        <taxon>Dorylaimia</taxon>
        <taxon>Trichinellida</taxon>
        <taxon>Trichuridae</taxon>
        <taxon>Trichuris</taxon>
    </lineage>
</organism>
<keyword evidence="1" id="KW-1185">Reference proteome</keyword>
<dbReference type="WBParaSite" id="TMUE_0000001192.1">
    <property type="protein sequence ID" value="TMUE_0000001192.1"/>
    <property type="gene ID" value="WBGene00297101"/>
</dbReference>
<accession>A0A5S6Q2K8</accession>
<dbReference type="Proteomes" id="UP000046395">
    <property type="component" value="Unassembled WGS sequence"/>
</dbReference>